<evidence type="ECO:0000256" key="11">
    <source>
        <dbReference type="ARBA" id="ARBA00022777"/>
    </source>
</evidence>
<proteinExistence type="inferred from homology"/>
<sequence>MKTVVQKFGGTSVADADRIRQVADNVARTRRRGDRVVLVVSAMGKETDHLLALAKDVSSNRPGREMDMLITAGERKAVALVSMALADIGVPAASFTGSQAGFITDTNHTSAKIVEVKGDRIRSALEAGQVPVVAGSQGYSTDGDVTFLGRGGSDTTAVALAEMLGADSCELYTDVSGVFTTDPRLVPEATKIKRISFDEMLEMCATGCPKPAMRSVEYASRHGVSLHVRSAFTWEPGTWIVEEEPDMEQAVIRGITHDPSQAKVTVASLPDRPGVAGTLFRSLAERQVNVDMIVQNTSEDHKTDISFTVPHDELEATLAGVNGLLGELGASGVSASSDIARVSVIGAGMKSHPGVAAAMFETLAANEINIDMISTSTIRISCVVAEADAERAVMVLHKRFGLGQGDDAVEFGG</sequence>
<protein>
    <recommendedName>
        <fullName evidence="7 17">Aspartokinase</fullName>
        <ecNumber evidence="6 17">2.7.2.4</ecNumber>
    </recommendedName>
</protein>
<accession>R4Z0U6</accession>
<dbReference type="Pfam" id="PF22468">
    <property type="entry name" value="ACT_9"/>
    <property type="match status" value="2"/>
</dbReference>
<dbReference type="InterPro" id="IPR036393">
    <property type="entry name" value="AceGlu_kinase-like_sf"/>
</dbReference>
<dbReference type="InterPro" id="IPR001048">
    <property type="entry name" value="Asp/Glu/Uridylate_kinase"/>
</dbReference>
<dbReference type="AlphaFoldDB" id="R4Z0U6"/>
<evidence type="ECO:0000256" key="17">
    <source>
        <dbReference type="RuleBase" id="RU003448"/>
    </source>
</evidence>
<evidence type="ECO:0000313" key="21">
    <source>
        <dbReference type="Proteomes" id="UP000018291"/>
    </source>
</evidence>
<dbReference type="GO" id="GO:0009089">
    <property type="term" value="P:lysine biosynthetic process via diaminopimelate"/>
    <property type="evidence" value="ECO:0007669"/>
    <property type="project" value="UniProtKB-UniPathway"/>
</dbReference>
<dbReference type="CDD" id="cd04923">
    <property type="entry name" value="ACT_AK-LysC-DapG-like_2"/>
    <property type="match status" value="1"/>
</dbReference>
<dbReference type="GO" id="GO:0004072">
    <property type="term" value="F:aspartate kinase activity"/>
    <property type="evidence" value="ECO:0007669"/>
    <property type="project" value="UniProtKB-EC"/>
</dbReference>
<reference evidence="20 21" key="1">
    <citation type="journal article" date="2013" name="ISME J.">
        <title>Metabolic model for the filamentous 'Candidatus Microthrix parvicella' based on genomic and metagenomic analyses.</title>
        <authorList>
            <person name="Jon McIlroy S."/>
            <person name="Kristiansen R."/>
            <person name="Albertsen M."/>
            <person name="Michael Karst S."/>
            <person name="Rossetti S."/>
            <person name="Lund Nielsen J."/>
            <person name="Tandoi V."/>
            <person name="James Seviour R."/>
            <person name="Nielsen P.H."/>
        </authorList>
    </citation>
    <scope>NUCLEOTIDE SEQUENCE [LARGE SCALE GENOMIC DNA]</scope>
    <source>
        <strain evidence="20 21">RN1</strain>
    </source>
</reference>
<dbReference type="STRING" id="1229780.BN381_100129"/>
<dbReference type="NCBIfam" id="NF005154">
    <property type="entry name" value="PRK06635.1-2"/>
    <property type="match status" value="1"/>
</dbReference>
<evidence type="ECO:0000256" key="12">
    <source>
        <dbReference type="ARBA" id="ARBA00022840"/>
    </source>
</evidence>
<comment type="similarity">
    <text evidence="5 17">Belongs to the aspartokinase family.</text>
</comment>
<keyword evidence="13" id="KW-0220">Diaminopimelate biosynthesis</keyword>
<keyword evidence="12 16" id="KW-0067">ATP-binding</keyword>
<comment type="pathway">
    <text evidence="3 18">Amino-acid biosynthesis; L-methionine biosynthesis via de novo pathway; L-homoserine from L-aspartate: step 1/3.</text>
</comment>
<dbReference type="Gene3D" id="3.30.2130.10">
    <property type="entry name" value="VC0802-like"/>
    <property type="match status" value="1"/>
</dbReference>
<dbReference type="EC" id="2.7.2.4" evidence="6 17"/>
<feature type="binding site" evidence="16">
    <location>
        <position position="184"/>
    </location>
    <ligand>
        <name>ATP</name>
        <dbReference type="ChEBI" id="CHEBI:30616"/>
    </ligand>
</feature>
<dbReference type="InterPro" id="IPR018042">
    <property type="entry name" value="Aspartate_kinase_CS"/>
</dbReference>
<evidence type="ECO:0000256" key="18">
    <source>
        <dbReference type="RuleBase" id="RU004249"/>
    </source>
</evidence>
<dbReference type="NCBIfam" id="NF005155">
    <property type="entry name" value="PRK06635.1-4"/>
    <property type="match status" value="1"/>
</dbReference>
<dbReference type="GO" id="GO:0019877">
    <property type="term" value="P:diaminopimelate biosynthetic process"/>
    <property type="evidence" value="ECO:0007669"/>
    <property type="project" value="UniProtKB-KW"/>
</dbReference>
<dbReference type="CDD" id="cd04913">
    <property type="entry name" value="ACT_AKii-LysC-BS-like_1"/>
    <property type="match status" value="1"/>
</dbReference>
<evidence type="ECO:0000256" key="8">
    <source>
        <dbReference type="ARBA" id="ARBA00022605"/>
    </source>
</evidence>
<evidence type="ECO:0000256" key="3">
    <source>
        <dbReference type="ARBA" id="ARBA00004986"/>
    </source>
</evidence>
<dbReference type="InterPro" id="IPR001341">
    <property type="entry name" value="Asp_kinase"/>
</dbReference>
<dbReference type="GO" id="GO:0009090">
    <property type="term" value="P:homoserine biosynthetic process"/>
    <property type="evidence" value="ECO:0007669"/>
    <property type="project" value="TreeGrafter"/>
</dbReference>
<dbReference type="eggNOG" id="COG0527">
    <property type="taxonomic scope" value="Bacteria"/>
</dbReference>
<dbReference type="CDD" id="cd04261">
    <property type="entry name" value="AAK_AKii-LysC-BS"/>
    <property type="match status" value="1"/>
</dbReference>
<dbReference type="HOGENOM" id="CLU_009116_3_2_11"/>
<evidence type="ECO:0000256" key="1">
    <source>
        <dbReference type="ARBA" id="ARBA00002843"/>
    </source>
</evidence>
<evidence type="ECO:0000256" key="10">
    <source>
        <dbReference type="ARBA" id="ARBA00022741"/>
    </source>
</evidence>
<dbReference type="InterPro" id="IPR054352">
    <property type="entry name" value="ACT_Aspartokinase"/>
</dbReference>
<keyword evidence="9 17" id="KW-0808">Transferase</keyword>
<evidence type="ECO:0000256" key="14">
    <source>
        <dbReference type="ARBA" id="ARBA00023154"/>
    </source>
</evidence>
<dbReference type="InterPro" id="IPR041740">
    <property type="entry name" value="AKii-LysC-BS"/>
</dbReference>
<dbReference type="PROSITE" id="PS51671">
    <property type="entry name" value="ACT"/>
    <property type="match status" value="2"/>
</dbReference>
<dbReference type="InterPro" id="IPR002912">
    <property type="entry name" value="ACT_dom"/>
</dbReference>
<dbReference type="InterPro" id="IPR005260">
    <property type="entry name" value="Asp_kin_monofn"/>
</dbReference>
<evidence type="ECO:0000256" key="16">
    <source>
        <dbReference type="PIRSR" id="PIRSR000726-1"/>
    </source>
</evidence>
<evidence type="ECO:0000256" key="2">
    <source>
        <dbReference type="ARBA" id="ARBA00004766"/>
    </source>
</evidence>
<dbReference type="Pfam" id="PF00696">
    <property type="entry name" value="AA_kinase"/>
    <property type="match status" value="1"/>
</dbReference>
<dbReference type="GO" id="GO:0009088">
    <property type="term" value="P:threonine biosynthetic process"/>
    <property type="evidence" value="ECO:0007669"/>
    <property type="project" value="UniProtKB-UniPathway"/>
</dbReference>
<dbReference type="UniPathway" id="UPA00051">
    <property type="reaction ID" value="UER00462"/>
</dbReference>
<comment type="function">
    <text evidence="1">Catalyzes the phosphorylation of the beta-carboxyl group of aspartic acid with ATP to yield 4-phospho-L-aspartate, which is involved in the branched biosynthetic pathway leading to the biosynthesis of amino acids lysine, threonine, isoleucine and methionine.</text>
</comment>
<evidence type="ECO:0000256" key="4">
    <source>
        <dbReference type="ARBA" id="ARBA00005139"/>
    </source>
</evidence>
<dbReference type="RefSeq" id="WP_012223453.1">
    <property type="nucleotide sequence ID" value="NZ_HG422565.1"/>
</dbReference>
<keyword evidence="10 16" id="KW-0547">Nucleotide-binding</keyword>
<comment type="pathway">
    <text evidence="2 18">Amino-acid biosynthesis; L-lysine biosynthesis via DAP pathway; (S)-tetrahydrodipicolinate from L-aspartate: step 1/4.</text>
</comment>
<keyword evidence="14" id="KW-0457">Lysine biosynthesis</keyword>
<comment type="catalytic activity">
    <reaction evidence="15 17">
        <text>L-aspartate + ATP = 4-phospho-L-aspartate + ADP</text>
        <dbReference type="Rhea" id="RHEA:23776"/>
        <dbReference type="ChEBI" id="CHEBI:29991"/>
        <dbReference type="ChEBI" id="CHEBI:30616"/>
        <dbReference type="ChEBI" id="CHEBI:57535"/>
        <dbReference type="ChEBI" id="CHEBI:456216"/>
        <dbReference type="EC" id="2.7.2.4"/>
    </reaction>
</comment>
<dbReference type="EMBL" id="CANL01000002">
    <property type="protein sequence ID" value="CCM62242.1"/>
    <property type="molecule type" value="Genomic_DNA"/>
</dbReference>
<keyword evidence="8 18" id="KW-0028">Amino-acid biosynthesis</keyword>
<keyword evidence="11 17" id="KW-0418">Kinase</keyword>
<dbReference type="GO" id="GO:0005829">
    <property type="term" value="C:cytosol"/>
    <property type="evidence" value="ECO:0007669"/>
    <property type="project" value="TreeGrafter"/>
</dbReference>
<keyword evidence="21" id="KW-1185">Reference proteome</keyword>
<dbReference type="FunFam" id="3.30.2130.10:FF:000002">
    <property type="entry name" value="Aspartokinase"/>
    <property type="match status" value="1"/>
</dbReference>
<evidence type="ECO:0000313" key="20">
    <source>
        <dbReference type="EMBL" id="CCM62242.1"/>
    </source>
</evidence>
<feature type="binding site" evidence="16">
    <location>
        <position position="47"/>
    </location>
    <ligand>
        <name>substrate</name>
    </ligand>
</feature>
<dbReference type="NCBIfam" id="TIGR00657">
    <property type="entry name" value="asp_kinases"/>
    <property type="match status" value="1"/>
</dbReference>
<dbReference type="UniPathway" id="UPA00034">
    <property type="reaction ID" value="UER00015"/>
</dbReference>
<evidence type="ECO:0000259" key="19">
    <source>
        <dbReference type="PROSITE" id="PS51671"/>
    </source>
</evidence>
<dbReference type="InterPro" id="IPR045865">
    <property type="entry name" value="ACT-like_dom_sf"/>
</dbReference>
<dbReference type="GO" id="GO:0005524">
    <property type="term" value="F:ATP binding"/>
    <property type="evidence" value="ECO:0007669"/>
    <property type="project" value="UniProtKB-KW"/>
</dbReference>
<dbReference type="FunFam" id="3.40.1160.10:FF:000002">
    <property type="entry name" value="Aspartokinase"/>
    <property type="match status" value="1"/>
</dbReference>
<evidence type="ECO:0000256" key="9">
    <source>
        <dbReference type="ARBA" id="ARBA00022679"/>
    </source>
</evidence>
<feature type="binding site" evidence="16">
    <location>
        <begin position="173"/>
        <end position="174"/>
    </location>
    <ligand>
        <name>ATP</name>
        <dbReference type="ChEBI" id="CHEBI:30616"/>
    </ligand>
</feature>
<name>R4Z0U6_9ACTN</name>
<dbReference type="Gene3D" id="3.40.1160.10">
    <property type="entry name" value="Acetylglutamate kinase-like"/>
    <property type="match status" value="1"/>
</dbReference>
<evidence type="ECO:0000256" key="15">
    <source>
        <dbReference type="ARBA" id="ARBA00047872"/>
    </source>
</evidence>
<evidence type="ECO:0000256" key="7">
    <source>
        <dbReference type="ARBA" id="ARBA00016273"/>
    </source>
</evidence>
<feature type="binding site" evidence="16">
    <location>
        <begin position="7"/>
        <end position="10"/>
    </location>
    <ligand>
        <name>ATP</name>
        <dbReference type="ChEBI" id="CHEBI:30616"/>
    </ligand>
</feature>
<dbReference type="PROSITE" id="PS00324">
    <property type="entry name" value="ASPARTOKINASE"/>
    <property type="match status" value="1"/>
</dbReference>
<evidence type="ECO:0000256" key="5">
    <source>
        <dbReference type="ARBA" id="ARBA00010122"/>
    </source>
</evidence>
<evidence type="ECO:0000256" key="6">
    <source>
        <dbReference type="ARBA" id="ARBA00013059"/>
    </source>
</evidence>
<gene>
    <name evidence="20" type="primary">lysC</name>
    <name evidence="20" type="ORF">BN381_100129</name>
</gene>
<feature type="domain" description="ACT" evidence="19">
    <location>
        <begin position="344"/>
        <end position="413"/>
    </location>
</feature>
<organism evidence="20 21">
    <name type="scientific">Candidatus Neomicrothrix parvicella RN1</name>
    <dbReference type="NCBI Taxonomy" id="1229780"/>
    <lineage>
        <taxon>Bacteria</taxon>
        <taxon>Bacillati</taxon>
        <taxon>Actinomycetota</taxon>
        <taxon>Acidimicrobiia</taxon>
        <taxon>Acidimicrobiales</taxon>
        <taxon>Microthrixaceae</taxon>
        <taxon>Candidatus Neomicrothrix</taxon>
    </lineage>
</organism>
<dbReference type="PANTHER" id="PTHR21499">
    <property type="entry name" value="ASPARTATE KINASE"/>
    <property type="match status" value="1"/>
</dbReference>
<dbReference type="Proteomes" id="UP000018291">
    <property type="component" value="Unassembled WGS sequence"/>
</dbReference>
<comment type="pathway">
    <text evidence="4 18">Amino-acid biosynthesis; L-threonine biosynthesis; L-threonine from L-aspartate: step 1/5.</text>
</comment>
<dbReference type="UniPathway" id="UPA00050">
    <property type="reaction ID" value="UER00461"/>
</dbReference>
<dbReference type="PANTHER" id="PTHR21499:SF3">
    <property type="entry name" value="ASPARTOKINASE"/>
    <property type="match status" value="1"/>
</dbReference>
<comment type="caution">
    <text evidence="20">The sequence shown here is derived from an EMBL/GenBank/DDBJ whole genome shotgun (WGS) entry which is preliminary data.</text>
</comment>
<dbReference type="OrthoDB" id="9799110at2"/>
<dbReference type="SUPFAM" id="SSF55021">
    <property type="entry name" value="ACT-like"/>
    <property type="match status" value="2"/>
</dbReference>
<feature type="domain" description="ACT" evidence="19">
    <location>
        <begin position="264"/>
        <end position="335"/>
    </location>
</feature>
<dbReference type="SUPFAM" id="SSF53633">
    <property type="entry name" value="Carbamate kinase-like"/>
    <property type="match status" value="1"/>
</dbReference>
<dbReference type="PIRSF" id="PIRSF000726">
    <property type="entry name" value="Asp_kin"/>
    <property type="match status" value="1"/>
</dbReference>
<feature type="binding site" evidence="16">
    <location>
        <position position="74"/>
    </location>
    <ligand>
        <name>substrate</name>
    </ligand>
</feature>
<evidence type="ECO:0000256" key="13">
    <source>
        <dbReference type="ARBA" id="ARBA00022915"/>
    </source>
</evidence>